<dbReference type="InterPro" id="IPR001173">
    <property type="entry name" value="Glyco_trans_2-like"/>
</dbReference>
<protein>
    <recommendedName>
        <fullName evidence="9">4,4'-diaponeurosporenoate glycosyltransferase</fullName>
    </recommendedName>
</protein>
<dbReference type="EMBL" id="CP007139">
    <property type="protein sequence ID" value="AIE83648.1"/>
    <property type="molecule type" value="Genomic_DNA"/>
</dbReference>
<sequence length="347" mass="38359">MAVALAIFYGLFAFVAVTNLLLMRRPGRRPDGPEIAVLIPARNEAENLRELLPLLVGKAKVYVFDDESDDGTGEVAATLGAVVIRPKETLPKGWTGKNRACHELGKAATEDWFLFLDADVRPTPDFLDAVRDLIAKTGDGCGVITGFPTIVPGRGIEPLFLAWVGWILLSTNPFGIVSRTHSGHNRFTNGQFHVWRRDVYTRLWPNEAAKGHIMEDVMMGRLLAKAGIPVEVANVSKFLRVKMYETWRETLDGMSKNSFEVANNAAGSYGLALFMLFIGWGWLLAPASYILFVLSGLACAALVRAKPLGYAILIFTMPLALTIGAYTMVRSIVWRRRGTVVWKGRTY</sequence>
<dbReference type="InterPro" id="IPR029044">
    <property type="entry name" value="Nucleotide-diphossugar_trans"/>
</dbReference>
<evidence type="ECO:0000256" key="4">
    <source>
        <dbReference type="ARBA" id="ARBA00022679"/>
    </source>
</evidence>
<feature type="transmembrane region" description="Helical" evidence="10">
    <location>
        <begin position="273"/>
        <end position="303"/>
    </location>
</feature>
<keyword evidence="3" id="KW-0328">Glycosyltransferase</keyword>
<keyword evidence="13" id="KW-1185">Reference proteome</keyword>
<evidence type="ECO:0000256" key="2">
    <source>
        <dbReference type="ARBA" id="ARBA00022475"/>
    </source>
</evidence>
<dbReference type="HOGENOM" id="CLU_038143_0_0_0"/>
<evidence type="ECO:0000256" key="8">
    <source>
        <dbReference type="ARBA" id="ARBA00038120"/>
    </source>
</evidence>
<keyword evidence="10" id="KW-1133">Transmembrane helix</keyword>
<feature type="transmembrane region" description="Helical" evidence="10">
    <location>
        <begin position="6"/>
        <end position="23"/>
    </location>
</feature>
<keyword evidence="5 10" id="KW-0472">Membrane</keyword>
<comment type="function">
    <text evidence="6">Catalyzes the glycosylation of 4,4'-diaponeurosporenoate, i.e. the esterification of glucose at the C1'' position with the carboxyl group of 4,4'-diaponeurosporenic acid, to form glycosyl-4,4'-diaponeurosporenoate. This is a step in the biosynthesis of staphyloxanthin, an orange pigment present in most staphylococci strains.</text>
</comment>
<dbReference type="KEGG" id="fgi:OP10G_0280"/>
<dbReference type="GO" id="GO:0016757">
    <property type="term" value="F:glycosyltransferase activity"/>
    <property type="evidence" value="ECO:0007669"/>
    <property type="project" value="UniProtKB-KW"/>
</dbReference>
<dbReference type="SUPFAM" id="SSF53448">
    <property type="entry name" value="Nucleotide-diphospho-sugar transferases"/>
    <property type="match status" value="1"/>
</dbReference>
<dbReference type="Gene3D" id="3.90.550.10">
    <property type="entry name" value="Spore Coat Polysaccharide Biosynthesis Protein SpsA, Chain A"/>
    <property type="match status" value="1"/>
</dbReference>
<evidence type="ECO:0000313" key="13">
    <source>
        <dbReference type="Proteomes" id="UP000027982"/>
    </source>
</evidence>
<evidence type="ECO:0000256" key="10">
    <source>
        <dbReference type="SAM" id="Phobius"/>
    </source>
</evidence>
<evidence type="ECO:0000256" key="1">
    <source>
        <dbReference type="ARBA" id="ARBA00004236"/>
    </source>
</evidence>
<dbReference type="STRING" id="661478.OP10G_0280"/>
<feature type="transmembrane region" description="Helical" evidence="10">
    <location>
        <begin position="309"/>
        <end position="329"/>
    </location>
</feature>
<dbReference type="PANTHER" id="PTHR43646:SF2">
    <property type="entry name" value="GLYCOSYLTRANSFERASE 2-LIKE DOMAIN-CONTAINING PROTEIN"/>
    <property type="match status" value="1"/>
</dbReference>
<comment type="similarity">
    <text evidence="8">Belongs to the glycosyltransferase 2 family. CrtQ subfamily.</text>
</comment>
<feature type="domain" description="Glycosyltransferase 2-like" evidence="11">
    <location>
        <begin position="37"/>
        <end position="140"/>
    </location>
</feature>
<dbReference type="Pfam" id="PF00535">
    <property type="entry name" value="Glycos_transf_2"/>
    <property type="match status" value="1"/>
</dbReference>
<dbReference type="PANTHER" id="PTHR43646">
    <property type="entry name" value="GLYCOSYLTRANSFERASE"/>
    <property type="match status" value="1"/>
</dbReference>
<evidence type="ECO:0000256" key="5">
    <source>
        <dbReference type="ARBA" id="ARBA00023136"/>
    </source>
</evidence>
<dbReference type="OrthoDB" id="9800276at2"/>
<evidence type="ECO:0000256" key="9">
    <source>
        <dbReference type="ARBA" id="ARBA00040345"/>
    </source>
</evidence>
<dbReference type="CDD" id="cd00761">
    <property type="entry name" value="Glyco_tranf_GTA_type"/>
    <property type="match status" value="1"/>
</dbReference>
<dbReference type="RefSeq" id="WP_025227682.1">
    <property type="nucleotide sequence ID" value="NZ_CP007139.1"/>
</dbReference>
<accession>A0A068NJ73</accession>
<dbReference type="GO" id="GO:0005886">
    <property type="term" value="C:plasma membrane"/>
    <property type="evidence" value="ECO:0007669"/>
    <property type="project" value="UniProtKB-SubCell"/>
</dbReference>
<gene>
    <name evidence="12" type="ORF">OP10G_0280</name>
</gene>
<dbReference type="Proteomes" id="UP000027982">
    <property type="component" value="Chromosome"/>
</dbReference>
<keyword evidence="10" id="KW-0812">Transmembrane</keyword>
<dbReference type="AlphaFoldDB" id="A0A068NJ73"/>
<proteinExistence type="inferred from homology"/>
<evidence type="ECO:0000256" key="3">
    <source>
        <dbReference type="ARBA" id="ARBA00022676"/>
    </source>
</evidence>
<dbReference type="eggNOG" id="COG1215">
    <property type="taxonomic scope" value="Bacteria"/>
</dbReference>
<evidence type="ECO:0000256" key="6">
    <source>
        <dbReference type="ARBA" id="ARBA00037281"/>
    </source>
</evidence>
<name>A0A068NJ73_FIMGI</name>
<keyword evidence="2" id="KW-1003">Cell membrane</keyword>
<evidence type="ECO:0000313" key="12">
    <source>
        <dbReference type="EMBL" id="AIE83648.1"/>
    </source>
</evidence>
<comment type="subcellular location">
    <subcellularLocation>
        <location evidence="1">Cell membrane</location>
    </subcellularLocation>
</comment>
<keyword evidence="4 12" id="KW-0808">Transferase</keyword>
<organism evidence="12 13">
    <name type="scientific">Fimbriimonas ginsengisoli Gsoil 348</name>
    <dbReference type="NCBI Taxonomy" id="661478"/>
    <lineage>
        <taxon>Bacteria</taxon>
        <taxon>Bacillati</taxon>
        <taxon>Armatimonadota</taxon>
        <taxon>Fimbriimonadia</taxon>
        <taxon>Fimbriimonadales</taxon>
        <taxon>Fimbriimonadaceae</taxon>
        <taxon>Fimbriimonas</taxon>
    </lineage>
</organism>
<comment type="pathway">
    <text evidence="7">Carotenoid biosynthesis; staphyloxanthin biosynthesis; staphyloxanthin from farnesyl diphosphate: step 4/5.</text>
</comment>
<evidence type="ECO:0000259" key="11">
    <source>
        <dbReference type="Pfam" id="PF00535"/>
    </source>
</evidence>
<evidence type="ECO:0000256" key="7">
    <source>
        <dbReference type="ARBA" id="ARBA00037904"/>
    </source>
</evidence>
<reference evidence="12 13" key="1">
    <citation type="journal article" date="2014" name="PLoS ONE">
        <title>The first complete genome sequence of the class fimbriimonadia in the phylum armatimonadetes.</title>
        <authorList>
            <person name="Hu Z.Y."/>
            <person name="Wang Y.Z."/>
            <person name="Im W.T."/>
            <person name="Wang S.Y."/>
            <person name="Zhao G.P."/>
            <person name="Zheng H.J."/>
            <person name="Quan Z.X."/>
        </authorList>
    </citation>
    <scope>NUCLEOTIDE SEQUENCE [LARGE SCALE GENOMIC DNA]</scope>
    <source>
        <strain evidence="12">Gsoil 348</strain>
    </source>
</reference>